<dbReference type="InterPro" id="IPR036047">
    <property type="entry name" value="F-box-like_dom_sf"/>
</dbReference>
<dbReference type="AlphaFoldDB" id="A0A4P9ZTF5"/>
<reference evidence="5" key="1">
    <citation type="journal article" date="2018" name="Nat. Microbiol.">
        <title>Leveraging single-cell genomics to expand the fungal tree of life.</title>
        <authorList>
            <person name="Ahrendt S.R."/>
            <person name="Quandt C.A."/>
            <person name="Ciobanu D."/>
            <person name="Clum A."/>
            <person name="Salamov A."/>
            <person name="Andreopoulos B."/>
            <person name="Cheng J.F."/>
            <person name="Woyke T."/>
            <person name="Pelin A."/>
            <person name="Henrissat B."/>
            <person name="Reynolds N.K."/>
            <person name="Benny G.L."/>
            <person name="Smith M.E."/>
            <person name="James T.Y."/>
            <person name="Grigoriev I.V."/>
        </authorList>
    </citation>
    <scope>NUCLEOTIDE SEQUENCE [LARGE SCALE GENOMIC DNA]</scope>
    <source>
        <strain evidence="5">RSA 468</strain>
    </source>
</reference>
<feature type="region of interest" description="Disordered" evidence="2">
    <location>
        <begin position="16"/>
        <end position="53"/>
    </location>
</feature>
<dbReference type="InterPro" id="IPR001810">
    <property type="entry name" value="F-box_dom"/>
</dbReference>
<dbReference type="Gene3D" id="1.20.1280.50">
    <property type="match status" value="1"/>
</dbReference>
<feature type="compositionally biased region" description="Low complexity" evidence="2">
    <location>
        <begin position="32"/>
        <end position="43"/>
    </location>
</feature>
<dbReference type="GO" id="GO:0005737">
    <property type="term" value="C:cytoplasm"/>
    <property type="evidence" value="ECO:0007669"/>
    <property type="project" value="TreeGrafter"/>
</dbReference>
<sequence length="437" mass="48560">EENPDLDAFRRKWQAEVRAKTHRKQSTDPGITPATSATTVAPSGGSGSGDILASAADHSKLPSTGSANSAWTSSLSSKDHSALGLYSQAIAFEQEGQLGEALQCYQRAFRLHGHVDNLYRKVTQLKVTTNPATITTTAGPSSTKSMVHVGDGTKKVDYPPVTAALDNGDQVLDQGTGSNQPLPLPIEPLNPDQPCWIAELPRELQVIILRHLLVMDLASVSRFAQVCQTFRALTQETALWRWACEYVFSSPALEITDGAAKPSSGGIANDARRRIIDRGSIRGVYVSTCYYARPGRTENTWYQPVHMVTYYRYMRFYRDGRCLKWLTTDEPKKAIKALKWDPLGIMSIGSRRKGLMYGTYAVSTQGQLWAVVCDPDRPTLTFFIHAQAKSSAQRGRHNKLNWLSYASMNLKYPDEVVTYSLTDFRPFYFSRVRSYGA</sequence>
<dbReference type="EMBL" id="ML002782">
    <property type="protein sequence ID" value="RKP35810.1"/>
    <property type="molecule type" value="Genomic_DNA"/>
</dbReference>
<evidence type="ECO:0000313" key="4">
    <source>
        <dbReference type="EMBL" id="RKP35810.1"/>
    </source>
</evidence>
<dbReference type="SUPFAM" id="SSF81383">
    <property type="entry name" value="F-box domain"/>
    <property type="match status" value="1"/>
</dbReference>
<name>A0A4P9ZTF5_9FUNG</name>
<dbReference type="PANTHER" id="PTHR12874:SF9">
    <property type="entry name" value="F-BOX ONLY PROTEIN 48"/>
    <property type="match status" value="1"/>
</dbReference>
<evidence type="ECO:0000259" key="3">
    <source>
        <dbReference type="PROSITE" id="PS50181"/>
    </source>
</evidence>
<keyword evidence="1" id="KW-0833">Ubl conjugation pathway</keyword>
<dbReference type="GO" id="GO:0019005">
    <property type="term" value="C:SCF ubiquitin ligase complex"/>
    <property type="evidence" value="ECO:0007669"/>
    <property type="project" value="TreeGrafter"/>
</dbReference>
<feature type="domain" description="F-box" evidence="3">
    <location>
        <begin position="194"/>
        <end position="243"/>
    </location>
</feature>
<dbReference type="Pfam" id="PF19270">
    <property type="entry name" value="FBO_C"/>
    <property type="match status" value="1"/>
</dbReference>
<gene>
    <name evidence="4" type="ORF">BJ085DRAFT_12245</name>
</gene>
<feature type="non-terminal residue" evidence="4">
    <location>
        <position position="437"/>
    </location>
</feature>
<dbReference type="STRING" id="215637.A0A4P9ZTF5"/>
<dbReference type="Proteomes" id="UP000268162">
    <property type="component" value="Unassembled WGS sequence"/>
</dbReference>
<accession>A0A4P9ZTF5</accession>
<evidence type="ECO:0000256" key="1">
    <source>
        <dbReference type="ARBA" id="ARBA00022786"/>
    </source>
</evidence>
<evidence type="ECO:0000313" key="5">
    <source>
        <dbReference type="Proteomes" id="UP000268162"/>
    </source>
</evidence>
<evidence type="ECO:0000256" key="2">
    <source>
        <dbReference type="SAM" id="MobiDB-lite"/>
    </source>
</evidence>
<organism evidence="4 5">
    <name type="scientific">Dimargaris cristalligena</name>
    <dbReference type="NCBI Taxonomy" id="215637"/>
    <lineage>
        <taxon>Eukaryota</taxon>
        <taxon>Fungi</taxon>
        <taxon>Fungi incertae sedis</taxon>
        <taxon>Zoopagomycota</taxon>
        <taxon>Kickxellomycotina</taxon>
        <taxon>Dimargaritomycetes</taxon>
        <taxon>Dimargaritales</taxon>
        <taxon>Dimargaritaceae</taxon>
        <taxon>Dimargaris</taxon>
    </lineage>
</organism>
<dbReference type="PANTHER" id="PTHR12874">
    <property type="entry name" value="F-BOX ONLY PROTEIN 48-RELATED"/>
    <property type="match status" value="1"/>
</dbReference>
<protein>
    <recommendedName>
        <fullName evidence="3">F-box domain-containing protein</fullName>
    </recommendedName>
</protein>
<dbReference type="InterPro" id="IPR045464">
    <property type="entry name" value="Hrt3/FBXO9_C"/>
</dbReference>
<dbReference type="Pfam" id="PF12937">
    <property type="entry name" value="F-box-like"/>
    <property type="match status" value="1"/>
</dbReference>
<dbReference type="PROSITE" id="PS50181">
    <property type="entry name" value="FBOX"/>
    <property type="match status" value="1"/>
</dbReference>
<dbReference type="GO" id="GO:0031146">
    <property type="term" value="P:SCF-dependent proteasomal ubiquitin-dependent protein catabolic process"/>
    <property type="evidence" value="ECO:0007669"/>
    <property type="project" value="TreeGrafter"/>
</dbReference>
<feature type="non-terminal residue" evidence="4">
    <location>
        <position position="1"/>
    </location>
</feature>
<keyword evidence="5" id="KW-1185">Reference proteome</keyword>
<proteinExistence type="predicted"/>
<dbReference type="SMART" id="SM00028">
    <property type="entry name" value="TPR"/>
    <property type="match status" value="1"/>
</dbReference>
<dbReference type="InterPro" id="IPR019734">
    <property type="entry name" value="TPR_rpt"/>
</dbReference>